<name>A0A0W0R2F7_9GAMM</name>
<accession>A0A0W0R2F7</accession>
<evidence type="ECO:0000313" key="2">
    <source>
        <dbReference type="Proteomes" id="UP000054859"/>
    </source>
</evidence>
<protein>
    <submittedName>
        <fullName evidence="1">Uncharacterized protein</fullName>
    </submittedName>
</protein>
<organism evidence="1 2">
    <name type="scientific">Legionella adelaidensis</name>
    <dbReference type="NCBI Taxonomy" id="45056"/>
    <lineage>
        <taxon>Bacteria</taxon>
        <taxon>Pseudomonadati</taxon>
        <taxon>Pseudomonadota</taxon>
        <taxon>Gammaproteobacteria</taxon>
        <taxon>Legionellales</taxon>
        <taxon>Legionellaceae</taxon>
        <taxon>Legionella</taxon>
    </lineage>
</organism>
<dbReference type="InterPro" id="IPR027443">
    <property type="entry name" value="IPNS-like_sf"/>
</dbReference>
<comment type="caution">
    <text evidence="1">The sequence shown here is derived from an EMBL/GenBank/DDBJ whole genome shotgun (WGS) entry which is preliminary data.</text>
</comment>
<dbReference type="RefSeq" id="WP_058462533.1">
    <property type="nucleotide sequence ID" value="NZ_CAAAHS010000012.1"/>
</dbReference>
<dbReference type="EMBL" id="LNKA01000005">
    <property type="protein sequence ID" value="KTC65270.1"/>
    <property type="molecule type" value="Genomic_DNA"/>
</dbReference>
<dbReference type="OrthoDB" id="5644720at2"/>
<dbReference type="Gene3D" id="2.60.120.330">
    <property type="entry name" value="B-lactam Antibiotic, Isopenicillin N Synthase, Chain"/>
    <property type="match status" value="1"/>
</dbReference>
<proteinExistence type="predicted"/>
<dbReference type="PATRIC" id="fig|45056.6.peg.1501"/>
<keyword evidence="2" id="KW-1185">Reference proteome</keyword>
<dbReference type="STRING" id="45056.Lade_1453"/>
<evidence type="ECO:0000313" key="1">
    <source>
        <dbReference type="EMBL" id="KTC65270.1"/>
    </source>
</evidence>
<dbReference type="SUPFAM" id="SSF51197">
    <property type="entry name" value="Clavaminate synthase-like"/>
    <property type="match status" value="1"/>
</dbReference>
<reference evidence="1 2" key="1">
    <citation type="submission" date="2015-11" db="EMBL/GenBank/DDBJ databases">
        <title>Identification of large and diverse effector repertoires of 38 Legionella species.</title>
        <authorList>
            <person name="Burstein D."/>
            <person name="Amaro F."/>
            <person name="Zusman T."/>
            <person name="Lifshitz Z."/>
            <person name="Cohen O."/>
            <person name="Gilbert J.A."/>
            <person name="Pupko T."/>
            <person name="Shuman H.A."/>
            <person name="Segal G."/>
        </authorList>
    </citation>
    <scope>NUCLEOTIDE SEQUENCE [LARGE SCALE GENOMIC DNA]</scope>
    <source>
        <strain evidence="1 2">1762-AUS-E</strain>
    </source>
</reference>
<dbReference type="AlphaFoldDB" id="A0A0W0R2F7"/>
<gene>
    <name evidence="1" type="ORF">Lade_1453</name>
</gene>
<dbReference type="PANTHER" id="PTHR48420:SF1">
    <property type="entry name" value="NON-HAEM DIOXYGENASE N-TERMINAL DOMAIN-CONTAINING PROTEIN"/>
    <property type="match status" value="1"/>
</dbReference>
<sequence>MELTVVSYDDLQESNSQAIDTIQTALFGTGIVGISKVPHFYEKSLAFVNAARQFTALNEEVKLQYAPDRDALEIDGYEVGAEQFQNEFGQWEADDKKVSYYTSIPANPKNVWPTEMDLRKPYLELSEIIFTTAKRLLDLIGLNDKLGISLKHVEGFGRMLHYLKVEDTDVSNPNWCGAHYDHGIFTGLMPAYYFRDGELISEPEEAGLYIIPTNGSTFEKVKAPDNSILLFQVGEFGQLVSNDKIRATKHVVKKAKGAIERYAFALFINPFANTLIHSSSELANDSRYQDNKLADGSILYSKWAEASFARYRYK</sequence>
<dbReference type="Proteomes" id="UP000054859">
    <property type="component" value="Unassembled WGS sequence"/>
</dbReference>
<dbReference type="PANTHER" id="PTHR48420">
    <property type="entry name" value="NON-HAEM DIOXYGENASE N-TERMINAL DOMAIN-CONTAINING PROTEIN"/>
    <property type="match status" value="1"/>
</dbReference>